<dbReference type="RefSeq" id="WP_264788511.1">
    <property type="nucleotide sequence ID" value="NZ_AP026867.1"/>
</dbReference>
<keyword evidence="1" id="KW-0812">Transmembrane</keyword>
<feature type="transmembrane region" description="Helical" evidence="1">
    <location>
        <begin position="6"/>
        <end position="25"/>
    </location>
</feature>
<dbReference type="KEGG" id="aup:AsAng_0039490"/>
<sequence>MKILFAKYICLPIVCFTSGYSYLFLSNQSLMLHKDLAKNAPKEKRVVIHNQKNNSTQVVFIAPPQDTAQQKEEYTNKDKNILPDVEFLKFLIDKSTEGIPVLKFDGFSAVFGRNIQIF</sequence>
<protein>
    <submittedName>
        <fullName evidence="2">Uncharacterized protein</fullName>
    </submittedName>
</protein>
<gene>
    <name evidence="2" type="ORF">AsAng_0039490</name>
</gene>
<dbReference type="Proteomes" id="UP001060919">
    <property type="component" value="Chromosome"/>
</dbReference>
<proteinExistence type="predicted"/>
<dbReference type="AlphaFoldDB" id="A0A915YHD6"/>
<evidence type="ECO:0000256" key="1">
    <source>
        <dbReference type="SAM" id="Phobius"/>
    </source>
</evidence>
<evidence type="ECO:0000313" key="3">
    <source>
        <dbReference type="Proteomes" id="UP001060919"/>
    </source>
</evidence>
<keyword evidence="1" id="KW-1133">Transmembrane helix</keyword>
<dbReference type="EMBL" id="AP026867">
    <property type="protein sequence ID" value="BDS13220.1"/>
    <property type="molecule type" value="Genomic_DNA"/>
</dbReference>
<evidence type="ECO:0000313" key="2">
    <source>
        <dbReference type="EMBL" id="BDS13220.1"/>
    </source>
</evidence>
<keyword evidence="3" id="KW-1185">Reference proteome</keyword>
<keyword evidence="1" id="KW-0472">Membrane</keyword>
<reference evidence="2" key="1">
    <citation type="submission" date="2022-09" db="EMBL/GenBank/DDBJ databases">
        <title>Aureispira anguillicida sp. nov., isolated from Leptocephalus of Japanese eel Anguilla japonica.</title>
        <authorList>
            <person name="Yuasa K."/>
            <person name="Mekata T."/>
            <person name="Ikunari K."/>
        </authorList>
    </citation>
    <scope>NUCLEOTIDE SEQUENCE</scope>
    <source>
        <strain evidence="2">EL160426</strain>
    </source>
</reference>
<name>A0A915YHD6_9BACT</name>
<organism evidence="2 3">
    <name type="scientific">Aureispira anguillae</name>
    <dbReference type="NCBI Taxonomy" id="2864201"/>
    <lineage>
        <taxon>Bacteria</taxon>
        <taxon>Pseudomonadati</taxon>
        <taxon>Bacteroidota</taxon>
        <taxon>Saprospiria</taxon>
        <taxon>Saprospirales</taxon>
        <taxon>Saprospiraceae</taxon>
        <taxon>Aureispira</taxon>
    </lineage>
</organism>
<accession>A0A915YHD6</accession>